<gene>
    <name evidence="2" type="ORF">VSS37_10380</name>
</gene>
<dbReference type="Proteomes" id="UP001308005">
    <property type="component" value="Unassembled WGS sequence"/>
</dbReference>
<accession>A0ABU6CX23</accession>
<evidence type="ECO:0000256" key="1">
    <source>
        <dbReference type="SAM" id="MobiDB-lite"/>
    </source>
</evidence>
<proteinExistence type="predicted"/>
<dbReference type="Pfam" id="PF05069">
    <property type="entry name" value="Phage_tail_S"/>
    <property type="match status" value="1"/>
</dbReference>
<comment type="caution">
    <text evidence="2">The sequence shown here is derived from an EMBL/GenBank/DDBJ whole genome shotgun (WGS) entry which is preliminary data.</text>
</comment>
<dbReference type="InterPro" id="IPR006522">
    <property type="entry name" value="Phage_virion_morphogenesis"/>
</dbReference>
<organism evidence="2 3">
    <name type="scientific">Candidatus Thiothrix phosphatis</name>
    <dbReference type="NCBI Taxonomy" id="3112415"/>
    <lineage>
        <taxon>Bacteria</taxon>
        <taxon>Pseudomonadati</taxon>
        <taxon>Pseudomonadota</taxon>
        <taxon>Gammaproteobacteria</taxon>
        <taxon>Thiotrichales</taxon>
        <taxon>Thiotrichaceae</taxon>
        <taxon>Thiothrix</taxon>
    </lineage>
</organism>
<sequence>MLVITPAGMASVLRQLQALSLPPGKLKQIHRALARKVASNTRKHARQQRTPDGGGWKPRAAPNPLYDDGKNRGRMMRRITRAAHMDAVGNAGEGKVYWANGWLGSVAKRQQEGARINLASERSRKGRKRAGADGWGNDRATRVQAMRLVSLGFQRRARGKGRQQASAAWIRKNLTINQAGLIIRILQPDAGKRKNSSVLPARPFLGVSPQENAELRQLLTELIIRYGD</sequence>
<name>A0ABU6CX23_9GAMM</name>
<keyword evidence="3" id="KW-1185">Reference proteome</keyword>
<dbReference type="RefSeq" id="WP_324694946.1">
    <property type="nucleotide sequence ID" value="NZ_JAYMYJ010000100.1"/>
</dbReference>
<evidence type="ECO:0000313" key="3">
    <source>
        <dbReference type="Proteomes" id="UP001308005"/>
    </source>
</evidence>
<dbReference type="EMBL" id="JAYMYJ010000100">
    <property type="protein sequence ID" value="MEB4591385.1"/>
    <property type="molecule type" value="Genomic_DNA"/>
</dbReference>
<evidence type="ECO:0000313" key="2">
    <source>
        <dbReference type="EMBL" id="MEB4591385.1"/>
    </source>
</evidence>
<feature type="region of interest" description="Disordered" evidence="1">
    <location>
        <begin position="36"/>
        <end position="72"/>
    </location>
</feature>
<reference evidence="3" key="1">
    <citation type="submission" date="2023-07" db="EMBL/GenBank/DDBJ databases">
        <title>The carbon used by Thiothrix.</title>
        <authorList>
            <person name="Chen L."/>
        </authorList>
    </citation>
    <scope>NUCLEOTIDE SEQUENCE [LARGE SCALE GENOMIC DNA]</scope>
</reference>
<protein>
    <submittedName>
        <fullName evidence="2">Phage virion morphogenesis protein</fullName>
    </submittedName>
</protein>